<dbReference type="CDD" id="cd02440">
    <property type="entry name" value="AdoMet_MTases"/>
    <property type="match status" value="1"/>
</dbReference>
<dbReference type="InterPro" id="IPR029063">
    <property type="entry name" value="SAM-dependent_MTases_sf"/>
</dbReference>
<dbReference type="PANTHER" id="PTHR43861">
    <property type="entry name" value="TRANS-ACONITATE 2-METHYLTRANSFERASE-RELATED"/>
    <property type="match status" value="1"/>
</dbReference>
<keyword evidence="2" id="KW-1185">Reference proteome</keyword>
<keyword evidence="1" id="KW-0489">Methyltransferase</keyword>
<keyword evidence="1" id="KW-0808">Transferase</keyword>
<evidence type="ECO:0000313" key="1">
    <source>
        <dbReference type="EMBL" id="QSV44937.1"/>
    </source>
</evidence>
<dbReference type="SUPFAM" id="SSF53335">
    <property type="entry name" value="S-adenosyl-L-methionine-dependent methyltransferases"/>
    <property type="match status" value="1"/>
</dbReference>
<accession>A0ABX7Q0K7</accession>
<gene>
    <name evidence="1" type="ORF">JZM60_12355</name>
</gene>
<dbReference type="GO" id="GO:0032259">
    <property type="term" value="P:methylation"/>
    <property type="evidence" value="ECO:0007669"/>
    <property type="project" value="UniProtKB-KW"/>
</dbReference>
<dbReference type="RefSeq" id="WP_207162751.1">
    <property type="nucleotide sequence ID" value="NZ_CP071382.1"/>
</dbReference>
<dbReference type="EMBL" id="CP071382">
    <property type="protein sequence ID" value="QSV44937.1"/>
    <property type="molecule type" value="Genomic_DNA"/>
</dbReference>
<proteinExistence type="predicted"/>
<name>A0ABX7Q0K7_9BACT</name>
<sequence>MISTLKHLYGVLKWKIAKNTTRWQLNCICCPVCKSKMQHVDSNTRFNIVCCTCCGHATTSIQLNESELDILYDGLSYWQKDKGHQGIINFWEGNWDDFLRPRLESIYDHAKFSDISSKNVLEIGCSEGKLLHELNNRGHKVLGFECNKTLAEMGSRAFSLPIKGERFTAEKLEGEKFDLVLAYHTIEHVANVGKIVSDLSTATARNGKLVAELPIETIYNNPDHIHYFTEKSIQILFCVYYSKVEIVRNGFIDGKGDYTKSVYVIASNPTGMKYN</sequence>
<organism evidence="1 2">
    <name type="scientific">Geobacter benzoatilyticus</name>
    <dbReference type="NCBI Taxonomy" id="2815309"/>
    <lineage>
        <taxon>Bacteria</taxon>
        <taxon>Pseudomonadati</taxon>
        <taxon>Thermodesulfobacteriota</taxon>
        <taxon>Desulfuromonadia</taxon>
        <taxon>Geobacterales</taxon>
        <taxon>Geobacteraceae</taxon>
        <taxon>Geobacter</taxon>
    </lineage>
</organism>
<evidence type="ECO:0000313" key="2">
    <source>
        <dbReference type="Proteomes" id="UP000663651"/>
    </source>
</evidence>
<dbReference type="GO" id="GO:0008168">
    <property type="term" value="F:methyltransferase activity"/>
    <property type="evidence" value="ECO:0007669"/>
    <property type="project" value="UniProtKB-KW"/>
</dbReference>
<dbReference type="Gene3D" id="3.40.50.150">
    <property type="entry name" value="Vaccinia Virus protein VP39"/>
    <property type="match status" value="1"/>
</dbReference>
<dbReference type="Pfam" id="PF13489">
    <property type="entry name" value="Methyltransf_23"/>
    <property type="match status" value="1"/>
</dbReference>
<dbReference type="Proteomes" id="UP000663651">
    <property type="component" value="Chromosome"/>
</dbReference>
<reference evidence="1 2" key="1">
    <citation type="submission" date="2021-03" db="EMBL/GenBank/DDBJ databases">
        <title>Geobacter metallireducens gen. nov. sp. nov., a microorganism capable of coupling the complete oxidation of organic compounds to the reduction of iron and other metals.</title>
        <authorList>
            <person name="Li Y."/>
        </authorList>
    </citation>
    <scope>NUCLEOTIDE SEQUENCE [LARGE SCALE GENOMIC DNA]</scope>
    <source>
        <strain evidence="1 2">Jerry-YX</strain>
    </source>
</reference>
<protein>
    <submittedName>
        <fullName evidence="1">Methyltransferase domain-containing protein</fullName>
    </submittedName>
</protein>